<dbReference type="EMBL" id="CP060490">
    <property type="protein sequence ID" value="QNL44216.1"/>
    <property type="molecule type" value="Genomic_DNA"/>
</dbReference>
<dbReference type="AlphaFoldDB" id="A0A7G9B3T5"/>
<dbReference type="PIRSF" id="PIRSF028451">
    <property type="entry name" value="UCP028451"/>
    <property type="match status" value="1"/>
</dbReference>
<dbReference type="Proteomes" id="UP000515960">
    <property type="component" value="Chromosome"/>
</dbReference>
<dbReference type="InterPro" id="IPR012808">
    <property type="entry name" value="CHP02453"/>
</dbReference>
<accession>A0A7G9B3T5</accession>
<dbReference type="RefSeq" id="WP_187332817.1">
    <property type="nucleotide sequence ID" value="NZ_CP060490.1"/>
</dbReference>
<keyword evidence="2" id="KW-1185">Reference proteome</keyword>
<dbReference type="KEGG" id="ohi:H8790_12365"/>
<evidence type="ECO:0000313" key="1">
    <source>
        <dbReference type="EMBL" id="QNL44216.1"/>
    </source>
</evidence>
<organism evidence="1 2">
    <name type="scientific">Oscillibacter hominis</name>
    <dbReference type="NCBI Taxonomy" id="2763056"/>
    <lineage>
        <taxon>Bacteria</taxon>
        <taxon>Bacillati</taxon>
        <taxon>Bacillota</taxon>
        <taxon>Clostridia</taxon>
        <taxon>Eubacteriales</taxon>
        <taxon>Oscillospiraceae</taxon>
        <taxon>Oscillibacter</taxon>
    </lineage>
</organism>
<proteinExistence type="predicted"/>
<dbReference type="InterPro" id="IPR015996">
    <property type="entry name" value="UCP028451"/>
</dbReference>
<name>A0A7G9B3T5_9FIRM</name>
<gene>
    <name evidence="1" type="ORF">H8790_12365</name>
</gene>
<evidence type="ECO:0000313" key="2">
    <source>
        <dbReference type="Proteomes" id="UP000515960"/>
    </source>
</evidence>
<reference evidence="1 2" key="1">
    <citation type="submission" date="2020-08" db="EMBL/GenBank/DDBJ databases">
        <authorList>
            <person name="Liu C."/>
            <person name="Sun Q."/>
        </authorList>
    </citation>
    <scope>NUCLEOTIDE SEQUENCE [LARGE SCALE GENOMIC DNA]</scope>
    <source>
        <strain evidence="1 2">NSJ-62</strain>
    </source>
</reference>
<sequence>MFQGFDDATVDFMWGIRFNNEKPWFEANKQAYLDHFYTPMRQLADEVYAHLSEKCPDYGLICRVSRIYRDARRLFGRGPYKDHLWFSVERPGGAWSVQPCFWFELGPEAWGYGLGYYSAQPVTMMKLRARMDANPAPMEKLTRSLNRQSEFQLEGEEYKKPRAQAPSPLLAPWYRKKNFSISHNEKLSEELFHRQLLDRLIQGYDFLAPYYSYFVTLEGDPDPREA</sequence>
<dbReference type="Pfam" id="PF09365">
    <property type="entry name" value="DUF2461"/>
    <property type="match status" value="1"/>
</dbReference>
<protein>
    <submittedName>
        <fullName evidence="1">DUF2461 domain-containing protein</fullName>
    </submittedName>
</protein>